<accession>A0A0R1XKP3</accession>
<evidence type="ECO:0000313" key="9">
    <source>
        <dbReference type="Proteomes" id="UP000051236"/>
    </source>
</evidence>
<keyword evidence="3 6" id="KW-0812">Transmembrane</keyword>
<feature type="domain" description="Na+/H+ antiporter NhaC-like C-terminal" evidence="7">
    <location>
        <begin position="20"/>
        <end position="186"/>
    </location>
</feature>
<feature type="transmembrane region" description="Helical" evidence="6">
    <location>
        <begin position="202"/>
        <end position="222"/>
    </location>
</feature>
<evidence type="ECO:0000256" key="5">
    <source>
        <dbReference type="ARBA" id="ARBA00023136"/>
    </source>
</evidence>
<reference evidence="8 9" key="1">
    <citation type="journal article" date="2015" name="Genome Announc.">
        <title>Expanding the biotechnology potential of lactobacilli through comparative genomics of 213 strains and associated genera.</title>
        <authorList>
            <person name="Sun Z."/>
            <person name="Harris H.M."/>
            <person name="McCann A."/>
            <person name="Guo C."/>
            <person name="Argimon S."/>
            <person name="Zhang W."/>
            <person name="Yang X."/>
            <person name="Jeffery I.B."/>
            <person name="Cooney J.C."/>
            <person name="Kagawa T.F."/>
            <person name="Liu W."/>
            <person name="Song Y."/>
            <person name="Salvetti E."/>
            <person name="Wrobel A."/>
            <person name="Rasinkangas P."/>
            <person name="Parkhill J."/>
            <person name="Rea M.C."/>
            <person name="O'Sullivan O."/>
            <person name="Ritari J."/>
            <person name="Douillard F.P."/>
            <person name="Paul Ross R."/>
            <person name="Yang R."/>
            <person name="Briner A.E."/>
            <person name="Felis G.E."/>
            <person name="de Vos W.M."/>
            <person name="Barrangou R."/>
            <person name="Klaenhammer T.R."/>
            <person name="Caufield P.W."/>
            <person name="Cui Y."/>
            <person name="Zhang H."/>
            <person name="O'Toole P.W."/>
        </authorList>
    </citation>
    <scope>NUCLEOTIDE SEQUENCE [LARGE SCALE GENOMIC DNA]</scope>
    <source>
        <strain evidence="8 9">DSM 18527</strain>
    </source>
</reference>
<dbReference type="Pfam" id="PF03553">
    <property type="entry name" value="Na_H_antiporter"/>
    <property type="match status" value="1"/>
</dbReference>
<comment type="subcellular location">
    <subcellularLocation>
        <location evidence="1">Cell membrane</location>
        <topology evidence="1">Multi-pass membrane protein</topology>
    </subcellularLocation>
</comment>
<dbReference type="AlphaFoldDB" id="A0A0R1XKP3"/>
<feature type="transmembrane region" description="Helical" evidence="6">
    <location>
        <begin position="435"/>
        <end position="460"/>
    </location>
</feature>
<dbReference type="EMBL" id="AZGA01000087">
    <property type="protein sequence ID" value="KRM30792.1"/>
    <property type="molecule type" value="Genomic_DNA"/>
</dbReference>
<dbReference type="STRING" id="1423734.FC83_GL001350"/>
<keyword evidence="2" id="KW-1003">Cell membrane</keyword>
<organism evidence="8 9">
    <name type="scientific">Agrilactobacillus composti DSM 18527 = JCM 14202</name>
    <dbReference type="NCBI Taxonomy" id="1423734"/>
    <lineage>
        <taxon>Bacteria</taxon>
        <taxon>Bacillati</taxon>
        <taxon>Bacillota</taxon>
        <taxon>Bacilli</taxon>
        <taxon>Lactobacillales</taxon>
        <taxon>Lactobacillaceae</taxon>
        <taxon>Agrilactobacillus</taxon>
    </lineage>
</organism>
<evidence type="ECO:0000256" key="4">
    <source>
        <dbReference type="ARBA" id="ARBA00022989"/>
    </source>
</evidence>
<dbReference type="Proteomes" id="UP000051236">
    <property type="component" value="Unassembled WGS sequence"/>
</dbReference>
<evidence type="ECO:0000256" key="6">
    <source>
        <dbReference type="SAM" id="Phobius"/>
    </source>
</evidence>
<feature type="transmembrane region" description="Helical" evidence="6">
    <location>
        <begin position="156"/>
        <end position="173"/>
    </location>
</feature>
<feature type="transmembrane region" description="Helical" evidence="6">
    <location>
        <begin position="20"/>
        <end position="39"/>
    </location>
</feature>
<dbReference type="InterPro" id="IPR018461">
    <property type="entry name" value="Na/H_Antiport_NhaC-like_C"/>
</dbReference>
<evidence type="ECO:0000256" key="1">
    <source>
        <dbReference type="ARBA" id="ARBA00004651"/>
    </source>
</evidence>
<dbReference type="PATRIC" id="fig|1423734.3.peg.1365"/>
<feature type="transmembrane region" description="Helical" evidence="6">
    <location>
        <begin position="261"/>
        <end position="294"/>
    </location>
</feature>
<proteinExistence type="predicted"/>
<keyword evidence="4 6" id="KW-1133">Transmembrane helix</keyword>
<sequence>MVITIKYAQKITLIKVDVNMSYLAIVGFVMMIVIVVLLLKQKVSTIFCFSVVPVIAAILIGSSVKQIGTYLTKGLAMTTPVSLIMLFSLPYFMLMADAGLFNGIVRRILKHININPSVLAVLTVIVAMITGLDVSITSVFLITVPLLLPFYKKMKMNPVILVFLTTLGIINTYDVPWSARMLRSASLIPNIPNGPMYLFKKLLPAQIVFTILILALAAFIGYRESRRINAADGDGVKHKSEKIDVNDICDDPELGRPKLFWINVVLTLLVISVLCFMPAIPSYFTFAFGLVIALSVNYKDLKLQNKLLKKYASSLFPVMPAILLSGVVVGVMQYSGMMKAMVDTLLMIIPKSFGPFVYIIVAVFSTPLMFLFTNDTWYFVLMPIIGTLMKAYGIPMDIVILTLFMNMGAMLTPIAQPQIYIGTDLTNGAVNLQKYVKFSFTPIWILSIVWTIIGLAMGIFR</sequence>
<evidence type="ECO:0000313" key="8">
    <source>
        <dbReference type="EMBL" id="KRM30792.1"/>
    </source>
</evidence>
<feature type="transmembrane region" description="Helical" evidence="6">
    <location>
        <begin position="46"/>
        <end position="64"/>
    </location>
</feature>
<gene>
    <name evidence="8" type="ORF">FC83_GL001350</name>
</gene>
<feature type="transmembrane region" description="Helical" evidence="6">
    <location>
        <begin position="117"/>
        <end position="144"/>
    </location>
</feature>
<keyword evidence="9" id="KW-1185">Reference proteome</keyword>
<feature type="transmembrane region" description="Helical" evidence="6">
    <location>
        <begin position="84"/>
        <end position="105"/>
    </location>
</feature>
<feature type="transmembrane region" description="Helical" evidence="6">
    <location>
        <begin position="356"/>
        <end position="380"/>
    </location>
</feature>
<dbReference type="eggNOG" id="COG2851">
    <property type="taxonomic scope" value="Bacteria"/>
</dbReference>
<feature type="transmembrane region" description="Helical" evidence="6">
    <location>
        <begin position="315"/>
        <end position="336"/>
    </location>
</feature>
<comment type="caution">
    <text evidence="8">The sequence shown here is derived from an EMBL/GenBank/DDBJ whole genome shotgun (WGS) entry which is preliminary data.</text>
</comment>
<name>A0A0R1XKP3_9LACO</name>
<evidence type="ECO:0000256" key="2">
    <source>
        <dbReference type="ARBA" id="ARBA00022475"/>
    </source>
</evidence>
<evidence type="ECO:0000256" key="3">
    <source>
        <dbReference type="ARBA" id="ARBA00022692"/>
    </source>
</evidence>
<keyword evidence="5 6" id="KW-0472">Membrane</keyword>
<protein>
    <submittedName>
        <fullName evidence="8">Citrate transporter</fullName>
    </submittedName>
</protein>
<dbReference type="GO" id="GO:0005886">
    <property type="term" value="C:plasma membrane"/>
    <property type="evidence" value="ECO:0007669"/>
    <property type="project" value="UniProtKB-SubCell"/>
</dbReference>
<evidence type="ECO:0000259" key="7">
    <source>
        <dbReference type="Pfam" id="PF03553"/>
    </source>
</evidence>